<evidence type="ECO:0000313" key="1">
    <source>
        <dbReference type="EMBL" id="KMU92171.1"/>
    </source>
</evidence>
<dbReference type="STRING" id="396776.A0A0J8S5R2"/>
<protein>
    <submittedName>
        <fullName evidence="1">Uncharacterized protein</fullName>
    </submittedName>
</protein>
<evidence type="ECO:0000313" key="2">
    <source>
        <dbReference type="Proteomes" id="UP000054563"/>
    </source>
</evidence>
<dbReference type="Gene3D" id="3.90.550.10">
    <property type="entry name" value="Spore Coat Polysaccharide Biosynthesis Protein SpsA, Chain A"/>
    <property type="match status" value="1"/>
</dbReference>
<dbReference type="Proteomes" id="UP000054563">
    <property type="component" value="Unassembled WGS sequence"/>
</dbReference>
<accession>A0A0J8S5R2</accession>
<proteinExistence type="predicted"/>
<dbReference type="AlphaFoldDB" id="A0A0J8S5R2"/>
<dbReference type="SUPFAM" id="SSF53448">
    <property type="entry name" value="Nucleotide-diphospho-sugar transferases"/>
    <property type="match status" value="1"/>
</dbReference>
<reference evidence="2" key="1">
    <citation type="journal article" date="2010" name="Genome Res.">
        <title>Population genomic sequencing of Coccidioides fungi reveals recent hybridization and transposon control.</title>
        <authorList>
            <person name="Neafsey D.E."/>
            <person name="Barker B.M."/>
            <person name="Sharpton T.J."/>
            <person name="Stajich J.E."/>
            <person name="Park D.J."/>
            <person name="Whiston E."/>
            <person name="Hung C.-Y."/>
            <person name="McMahan C."/>
            <person name="White J."/>
            <person name="Sykes S."/>
            <person name="Heiman D."/>
            <person name="Young S."/>
            <person name="Zeng Q."/>
            <person name="Abouelleil A."/>
            <person name="Aftuck L."/>
            <person name="Bessette D."/>
            <person name="Brown A."/>
            <person name="FitzGerald M."/>
            <person name="Lui A."/>
            <person name="Macdonald J.P."/>
            <person name="Priest M."/>
            <person name="Orbach M.J."/>
            <person name="Galgiani J.N."/>
            <person name="Kirkland T.N."/>
            <person name="Cole G.T."/>
            <person name="Birren B.W."/>
            <person name="Henn M.R."/>
            <person name="Taylor J.W."/>
            <person name="Rounsley S.D."/>
        </authorList>
    </citation>
    <scope>NUCLEOTIDE SEQUENCE [LARGE SCALE GENOMIC DNA]</scope>
    <source>
        <strain evidence="2">H538.4</strain>
    </source>
</reference>
<name>A0A0J8S5R2_COCIT</name>
<dbReference type="EMBL" id="DS017057">
    <property type="protein sequence ID" value="KMU92171.1"/>
    <property type="molecule type" value="Genomic_DNA"/>
</dbReference>
<dbReference type="InterPro" id="IPR029044">
    <property type="entry name" value="Nucleotide-diphossugar_trans"/>
</dbReference>
<sequence>MKARNGEPLGYKKVVWTTLITNTDYLPGLLTLEYSLKRVGSKYPLIALYTDSFPAEGTCGARRTAYPEAPYPLPAPIGSQRI</sequence>
<organism evidence="1 2">
    <name type="scientific">Coccidioides immitis H538.4</name>
    <dbReference type="NCBI Taxonomy" id="396776"/>
    <lineage>
        <taxon>Eukaryota</taxon>
        <taxon>Fungi</taxon>
        <taxon>Dikarya</taxon>
        <taxon>Ascomycota</taxon>
        <taxon>Pezizomycotina</taxon>
        <taxon>Eurotiomycetes</taxon>
        <taxon>Eurotiomycetidae</taxon>
        <taxon>Onygenales</taxon>
        <taxon>Onygenaceae</taxon>
        <taxon>Coccidioides</taxon>
    </lineage>
</organism>
<gene>
    <name evidence="1" type="ORF">CIHG_10032</name>
</gene>
<dbReference type="VEuPathDB" id="FungiDB:CIHG_10032"/>